<comment type="caution">
    <text evidence="1">The sequence shown here is derived from an EMBL/GenBank/DDBJ whole genome shotgun (WGS) entry which is preliminary data.</text>
</comment>
<gene>
    <name evidence="1" type="ORF">GOODEAATRI_008992</name>
</gene>
<evidence type="ECO:0000313" key="1">
    <source>
        <dbReference type="EMBL" id="MEQ2158123.1"/>
    </source>
</evidence>
<feature type="non-terminal residue" evidence="1">
    <location>
        <position position="1"/>
    </location>
</feature>
<accession>A0ABV0MG99</accession>
<sequence>VAQFMSLFSCLLRPTRRCLKVTSTWPAPAPDGHCSSPSCPSPSELGSMWAWLWRSLPTCPRTTNG</sequence>
<keyword evidence="2" id="KW-1185">Reference proteome</keyword>
<reference evidence="1 2" key="1">
    <citation type="submission" date="2021-06" db="EMBL/GenBank/DDBJ databases">
        <authorList>
            <person name="Palmer J.M."/>
        </authorList>
    </citation>
    <scope>NUCLEOTIDE SEQUENCE [LARGE SCALE GENOMIC DNA]</scope>
    <source>
        <strain evidence="1 2">GA_2019</strain>
        <tissue evidence="1">Muscle</tissue>
    </source>
</reference>
<evidence type="ECO:0000313" key="2">
    <source>
        <dbReference type="Proteomes" id="UP001476798"/>
    </source>
</evidence>
<dbReference type="Proteomes" id="UP001476798">
    <property type="component" value="Unassembled WGS sequence"/>
</dbReference>
<dbReference type="EMBL" id="JAHRIO010000491">
    <property type="protein sequence ID" value="MEQ2158123.1"/>
    <property type="molecule type" value="Genomic_DNA"/>
</dbReference>
<proteinExistence type="predicted"/>
<organism evidence="1 2">
    <name type="scientific">Goodea atripinnis</name>
    <dbReference type="NCBI Taxonomy" id="208336"/>
    <lineage>
        <taxon>Eukaryota</taxon>
        <taxon>Metazoa</taxon>
        <taxon>Chordata</taxon>
        <taxon>Craniata</taxon>
        <taxon>Vertebrata</taxon>
        <taxon>Euteleostomi</taxon>
        <taxon>Actinopterygii</taxon>
        <taxon>Neopterygii</taxon>
        <taxon>Teleostei</taxon>
        <taxon>Neoteleostei</taxon>
        <taxon>Acanthomorphata</taxon>
        <taxon>Ovalentaria</taxon>
        <taxon>Atherinomorphae</taxon>
        <taxon>Cyprinodontiformes</taxon>
        <taxon>Goodeidae</taxon>
        <taxon>Goodea</taxon>
    </lineage>
</organism>
<name>A0ABV0MG99_9TELE</name>
<protein>
    <submittedName>
        <fullName evidence="1">Uncharacterized protein</fullName>
    </submittedName>
</protein>
<feature type="non-terminal residue" evidence="1">
    <location>
        <position position="65"/>
    </location>
</feature>